<organism evidence="6 7">
    <name type="scientific">Triparma strigata</name>
    <dbReference type="NCBI Taxonomy" id="1606541"/>
    <lineage>
        <taxon>Eukaryota</taxon>
        <taxon>Sar</taxon>
        <taxon>Stramenopiles</taxon>
        <taxon>Ochrophyta</taxon>
        <taxon>Bolidophyceae</taxon>
        <taxon>Parmales</taxon>
        <taxon>Triparmaceae</taxon>
        <taxon>Triparma</taxon>
    </lineage>
</organism>
<dbReference type="InterPro" id="IPR039305">
    <property type="entry name" value="PILS2/6"/>
</dbReference>
<gene>
    <name evidence="6" type="ORF">TrST_g660</name>
</gene>
<dbReference type="InterPro" id="IPR004776">
    <property type="entry name" value="Mem_transp_PIN-like"/>
</dbReference>
<evidence type="ECO:0000256" key="5">
    <source>
        <dbReference type="SAM" id="Phobius"/>
    </source>
</evidence>
<dbReference type="EMBL" id="BRXY01000183">
    <property type="protein sequence ID" value="GMH74873.1"/>
    <property type="molecule type" value="Genomic_DNA"/>
</dbReference>
<evidence type="ECO:0000256" key="3">
    <source>
        <dbReference type="ARBA" id="ARBA00022989"/>
    </source>
</evidence>
<reference evidence="7" key="1">
    <citation type="journal article" date="2023" name="Commun. Biol.">
        <title>Genome analysis of Parmales, the sister group of diatoms, reveals the evolutionary specialization of diatoms from phago-mixotrophs to photoautotrophs.</title>
        <authorList>
            <person name="Ban H."/>
            <person name="Sato S."/>
            <person name="Yoshikawa S."/>
            <person name="Yamada K."/>
            <person name="Nakamura Y."/>
            <person name="Ichinomiya M."/>
            <person name="Sato N."/>
            <person name="Blanc-Mathieu R."/>
            <person name="Endo H."/>
            <person name="Kuwata A."/>
            <person name="Ogata H."/>
        </authorList>
    </citation>
    <scope>NUCLEOTIDE SEQUENCE [LARGE SCALE GENOMIC DNA]</scope>
    <source>
        <strain evidence="7">NIES 3701</strain>
    </source>
</reference>
<proteinExistence type="predicted"/>
<dbReference type="Gene3D" id="1.20.1530.20">
    <property type="match status" value="1"/>
</dbReference>
<dbReference type="AlphaFoldDB" id="A0A9W7ATL6"/>
<evidence type="ECO:0000256" key="4">
    <source>
        <dbReference type="ARBA" id="ARBA00023136"/>
    </source>
</evidence>
<dbReference type="Pfam" id="PF03547">
    <property type="entry name" value="Mem_trans"/>
    <property type="match status" value="1"/>
</dbReference>
<dbReference type="OrthoDB" id="191139at2759"/>
<evidence type="ECO:0008006" key="8">
    <source>
        <dbReference type="Google" id="ProtNLM"/>
    </source>
</evidence>
<dbReference type="InterPro" id="IPR038770">
    <property type="entry name" value="Na+/solute_symporter_sf"/>
</dbReference>
<dbReference type="PANTHER" id="PTHR31419">
    <property type="entry name" value="PROTEIN PIN-LIKES 2"/>
    <property type="match status" value="1"/>
</dbReference>
<comment type="subcellular location">
    <subcellularLocation>
        <location evidence="1">Membrane</location>
        <topology evidence="1">Multi-pass membrane protein</topology>
    </subcellularLocation>
</comment>
<feature type="transmembrane region" description="Helical" evidence="5">
    <location>
        <begin position="284"/>
        <end position="303"/>
    </location>
</feature>
<dbReference type="PANTHER" id="PTHR31419:SF1">
    <property type="entry name" value="PROTEIN PIN-LIKES 6"/>
    <property type="match status" value="1"/>
</dbReference>
<evidence type="ECO:0000313" key="7">
    <source>
        <dbReference type="Proteomes" id="UP001165085"/>
    </source>
</evidence>
<keyword evidence="4 5" id="KW-0472">Membrane</keyword>
<comment type="caution">
    <text evidence="6">The sequence shown here is derived from an EMBL/GenBank/DDBJ whole genome shotgun (WGS) entry which is preliminary data.</text>
</comment>
<name>A0A9W7ATL6_9STRA</name>
<feature type="transmembrane region" description="Helical" evidence="5">
    <location>
        <begin position="164"/>
        <end position="184"/>
    </location>
</feature>
<sequence>MALAAGGSYLAHKRILTKENKKILAEISKNLTIPCLLFSKMLNCNQDCFDQSTELGAIDPTLFLSVYLLTYPVLQWGVGGWLLAPAAESTPLLDDETANSNSIGSRPNSFENHVLARFSEDEKINNANARSDKLLKEEGTHRTRKIDVEKSFMAVFDKVMQPPVIASLVGLFIAAIHQVRGLFVDLNDRDNDAPLEWLFNGMKSVGDAAVPINMFILGSSLYFSARGTGSSGSSGSSVREEEKLPLRTMFGIILGKLVIMPAIGVGTAMLLRYHILSIPEDIDASFYLVVMLVMATPTANNVMVMAELGGQSKEAMAMSIFSQYICAPVVLTASTSVIVTIASGF</sequence>
<feature type="transmembrane region" description="Helical" evidence="5">
    <location>
        <begin position="324"/>
        <end position="344"/>
    </location>
</feature>
<evidence type="ECO:0000313" key="6">
    <source>
        <dbReference type="EMBL" id="GMH74873.1"/>
    </source>
</evidence>
<feature type="transmembrane region" description="Helical" evidence="5">
    <location>
        <begin position="244"/>
        <end position="264"/>
    </location>
</feature>
<protein>
    <recommendedName>
        <fullName evidence="8">PIN-like protein</fullName>
    </recommendedName>
</protein>
<keyword evidence="3 5" id="KW-1133">Transmembrane helix</keyword>
<accession>A0A9W7ATL6</accession>
<evidence type="ECO:0000256" key="2">
    <source>
        <dbReference type="ARBA" id="ARBA00022692"/>
    </source>
</evidence>
<dbReference type="Proteomes" id="UP001165085">
    <property type="component" value="Unassembled WGS sequence"/>
</dbReference>
<keyword evidence="2 5" id="KW-0812">Transmembrane</keyword>
<dbReference type="GO" id="GO:0055085">
    <property type="term" value="P:transmembrane transport"/>
    <property type="evidence" value="ECO:0007669"/>
    <property type="project" value="InterPro"/>
</dbReference>
<evidence type="ECO:0000256" key="1">
    <source>
        <dbReference type="ARBA" id="ARBA00004141"/>
    </source>
</evidence>
<keyword evidence="7" id="KW-1185">Reference proteome</keyword>
<dbReference type="GO" id="GO:0016020">
    <property type="term" value="C:membrane"/>
    <property type="evidence" value="ECO:0007669"/>
    <property type="project" value="UniProtKB-SubCell"/>
</dbReference>